<comment type="caution">
    <text evidence="23">The sequence shown here is derived from an EMBL/GenBank/DDBJ whole genome shotgun (WGS) entry which is preliminary data.</text>
</comment>
<feature type="region of interest" description="Disordered" evidence="16">
    <location>
        <begin position="649"/>
        <end position="695"/>
    </location>
</feature>
<feature type="domain" description="Tyrosine-protein phosphatase" evidence="19">
    <location>
        <begin position="971"/>
        <end position="1228"/>
    </location>
</feature>
<sequence>MIVFRRTFIVTFILLVNCFQWTICSPQGSCNFEGSDWLCGYEQPTNRDNFNWSYVRDPDGDNIMQINTLQHRVGETAQLITPEIQQKDTHCFSFKVYLEGENSITNGNTTISIPSSNTPGELNVYLLDHDNSALQLMLPVWNSTGVKQKSWLTIQLALNPRAYQIVFEAMIMQSLSGVIAINDVLVSPTACVSTPHFLRLGDKEVNTGHNESLKCLLWGHNGLHTRVVLQKSTGATLLPTSKKEHDDHLSAVFGFGNVRSSDRGLYRCVSGNATQVGVSNFAHLYVREPPRPKRSPKVVAPGSTHFVIQLNADEYTGDGPIIQTILYYRPVDGTWSDVHHISTEQYQLWSLQPDTEYELTVTLVRPGPGGTGRPGPKLRRKTICGPPKTSVQNVDFDRMGPHVVKVFWDEPDLSTTQCNAYTFVVKYRLHNETEQESDKVQYQSIRVQNQNFVTIPALESYSNYQFKVDLVNSVGSKETGNYIVQTLEGVPDVIPPESFVTTGYNDTTISLSWDPPVRPNGDIINYEVSFRGESSYDPNFVWENDSGLIQVSGNVQTLVLDSLHPGTSYQVSVRAKTNAGYGQAIEITARTDIAPPTMPQYPPPVKGDAAVVTPTTIEITIIPAVSNGAPISNYYVIVEDVTAKSQVVEPKGVKAKKSEGRKGKRKKKSKSGRSRRRRQAAVDAGHGQSSACLNPPISYKDALDANQSSYAGARFSPDEVTNELKFVVGDDSAGQGLENRPLDPNKDYNIYVRVESTVDGETKVSCVLVAQKGRVEEDDVIPFEPTTEETNPDNVIVIVDPGGGDKPTEDDNTDTGDDSNDSPTTENVPGEKDKSKQEQVMMYAAIGGAVVAILVISIVIIVVVMRYRRRNKASSKDKVVNPFEVRMMMSDMNSPAHTLLPISNNGDGSNDRQALMPDVVGYDHQDFLDKASENGGGTAYGAPSTDERFAVRVDDFHVHVSQMKATGGYGFREEFAAFPDGPSAAWTVADNPQNRGKNRYGNIMAYDHSRVILEPEPGFEDEFQSDYINASFINGYKMPSLYIATQAPTPDTVRDFWWMVWQEKTNVIVMVTNLVELGRPKCHKYWPDDRDVYGTIQVSLTNVEYMADYVVRSFVIQQGESYDVREVKQFHFTAWPDHGVPSRPTNLLAYIRKIKAYEPQGQGPTIVHCSAGSGRTGCFIVIDMMLDMAREEEIVDIHNTVRDLRSRRVNMVQTEEQYVFIHEAVLEALLCGETSVAADMLSQHYDDLITVDPQTHFAPIQEEFETLNVITPKLSDEECSIARLPRNRAKNRFMDVLPADRHLACLVTQDPADRDSNYINAVFIDSYTSTNSFLVTQMPLPSTVIDIWRLMYDYNCNSVVMMNDASEHDQTCSQYWPDKGVATFGPFTVEMLTQDDEVDIITRLFKIQNVMRTGEPYRLIQQFQLTNWPAAQPVPLSRNAVLRVIQLVIKWQTECANSGNSGRTLVHCVAGAGRSGSFVSCYNMCEQLSHEYSVDVFNIVQRLRNVRPQLVETLEQYRFCYEVGIEYADQILQPPAPELL</sequence>
<protein>
    <recommendedName>
        <fullName evidence="3">protein-tyrosine-phosphatase</fullName>
        <ecNumber evidence="3">3.1.3.48</ecNumber>
    </recommendedName>
</protein>
<dbReference type="SMART" id="SM00404">
    <property type="entry name" value="PTPc_motif"/>
    <property type="match status" value="2"/>
</dbReference>
<dbReference type="CDD" id="cd06263">
    <property type="entry name" value="MAM"/>
    <property type="match status" value="1"/>
</dbReference>
<dbReference type="SMART" id="SM00137">
    <property type="entry name" value="MAM"/>
    <property type="match status" value="1"/>
</dbReference>
<reference evidence="23 24" key="1">
    <citation type="submission" date="2024-02" db="EMBL/GenBank/DDBJ databases">
        <authorList>
            <person name="Daric V."/>
            <person name="Darras S."/>
        </authorList>
    </citation>
    <scope>NUCLEOTIDE SEQUENCE [LARGE SCALE GENOMIC DNA]</scope>
</reference>
<dbReference type="InterPro" id="IPR036116">
    <property type="entry name" value="FN3_sf"/>
</dbReference>
<evidence type="ECO:0000256" key="1">
    <source>
        <dbReference type="ARBA" id="ARBA00004479"/>
    </source>
</evidence>
<evidence type="ECO:0000256" key="2">
    <source>
        <dbReference type="ARBA" id="ARBA00006396"/>
    </source>
</evidence>
<keyword evidence="13" id="KW-0325">Glycoprotein</keyword>
<keyword evidence="10 17" id="KW-0472">Membrane</keyword>
<feature type="domain" description="Tyrosine specific protein phosphatases" evidence="20">
    <location>
        <begin position="1145"/>
        <end position="1219"/>
    </location>
</feature>
<evidence type="ECO:0000256" key="12">
    <source>
        <dbReference type="ARBA" id="ARBA00023170"/>
    </source>
</evidence>
<dbReference type="SUPFAM" id="SSF52799">
    <property type="entry name" value="(Phosphotyrosine protein) phosphatases II"/>
    <property type="match status" value="2"/>
</dbReference>
<feature type="domain" description="Fibronectin type-III" evidence="22">
    <location>
        <begin position="495"/>
        <end position="596"/>
    </location>
</feature>
<dbReference type="InterPro" id="IPR000387">
    <property type="entry name" value="Tyr_Pase_dom"/>
</dbReference>
<evidence type="ECO:0000259" key="21">
    <source>
        <dbReference type="PROSITE" id="PS50060"/>
    </source>
</evidence>
<dbReference type="InterPro" id="IPR000998">
    <property type="entry name" value="MAM_dom"/>
</dbReference>
<keyword evidence="11" id="KW-1015">Disulfide bond</keyword>
<dbReference type="Gene3D" id="2.60.40.10">
    <property type="entry name" value="Immunoglobulins"/>
    <property type="match status" value="4"/>
</dbReference>
<dbReference type="Gene3D" id="3.90.190.10">
    <property type="entry name" value="Protein tyrosine phosphatase superfamily"/>
    <property type="match status" value="2"/>
</dbReference>
<dbReference type="Pfam" id="PF00102">
    <property type="entry name" value="Y_phosphatase"/>
    <property type="match status" value="2"/>
</dbReference>
<evidence type="ECO:0000259" key="22">
    <source>
        <dbReference type="PROSITE" id="PS50853"/>
    </source>
</evidence>
<organism evidence="23 24">
    <name type="scientific">Clavelina lepadiformis</name>
    <name type="common">Light-bulb sea squirt</name>
    <name type="synonym">Ascidia lepadiformis</name>
    <dbReference type="NCBI Taxonomy" id="159417"/>
    <lineage>
        <taxon>Eukaryota</taxon>
        <taxon>Metazoa</taxon>
        <taxon>Chordata</taxon>
        <taxon>Tunicata</taxon>
        <taxon>Ascidiacea</taxon>
        <taxon>Aplousobranchia</taxon>
        <taxon>Clavelinidae</taxon>
        <taxon>Clavelina</taxon>
    </lineage>
</organism>
<keyword evidence="5 18" id="KW-0732">Signal</keyword>
<proteinExistence type="inferred from homology"/>
<dbReference type="InterPro" id="IPR013320">
    <property type="entry name" value="ConA-like_dom_sf"/>
</dbReference>
<feature type="region of interest" description="Disordered" evidence="16">
    <location>
        <begin position="782"/>
        <end position="835"/>
    </location>
</feature>
<evidence type="ECO:0000256" key="18">
    <source>
        <dbReference type="SAM" id="SignalP"/>
    </source>
</evidence>
<dbReference type="PROSITE" id="PS50055">
    <property type="entry name" value="TYR_PHOSPHATASE_PTP"/>
    <property type="match status" value="2"/>
</dbReference>
<keyword evidence="8" id="KW-0904">Protein phosphatase</keyword>
<dbReference type="Gene3D" id="2.60.120.200">
    <property type="match status" value="1"/>
</dbReference>
<feature type="domain" description="Tyrosine-protein phosphatase" evidence="19">
    <location>
        <begin position="1260"/>
        <end position="1527"/>
    </location>
</feature>
<keyword evidence="12" id="KW-0675">Receptor</keyword>
<dbReference type="InterPro" id="IPR000242">
    <property type="entry name" value="PTP_cat"/>
</dbReference>
<gene>
    <name evidence="23" type="ORF">CVLEPA_LOCUS21533</name>
</gene>
<feature type="transmembrane region" description="Helical" evidence="17">
    <location>
        <begin position="840"/>
        <end position="865"/>
    </location>
</feature>
<dbReference type="Pfam" id="PF00629">
    <property type="entry name" value="MAM"/>
    <property type="match status" value="1"/>
</dbReference>
<feature type="signal peptide" evidence="18">
    <location>
        <begin position="1"/>
        <end position="24"/>
    </location>
</feature>
<dbReference type="Proteomes" id="UP001642483">
    <property type="component" value="Unassembled WGS sequence"/>
</dbReference>
<evidence type="ECO:0000256" key="17">
    <source>
        <dbReference type="SAM" id="Phobius"/>
    </source>
</evidence>
<dbReference type="InterPro" id="IPR013783">
    <property type="entry name" value="Ig-like_fold"/>
</dbReference>
<dbReference type="PROSITE" id="PS00383">
    <property type="entry name" value="TYR_PHOSPHATASE_1"/>
    <property type="match status" value="2"/>
</dbReference>
<dbReference type="EMBL" id="CAWYQH010000108">
    <property type="protein sequence ID" value="CAK8689546.1"/>
    <property type="molecule type" value="Genomic_DNA"/>
</dbReference>
<dbReference type="SUPFAM" id="SSF49265">
    <property type="entry name" value="Fibronectin type III"/>
    <property type="match status" value="2"/>
</dbReference>
<evidence type="ECO:0000256" key="15">
    <source>
        <dbReference type="ARBA" id="ARBA00051722"/>
    </source>
</evidence>
<evidence type="ECO:0000256" key="10">
    <source>
        <dbReference type="ARBA" id="ARBA00023136"/>
    </source>
</evidence>
<dbReference type="PANTHER" id="PTHR19134">
    <property type="entry name" value="RECEPTOR-TYPE TYROSINE-PROTEIN PHOSPHATASE"/>
    <property type="match status" value="1"/>
</dbReference>
<keyword evidence="4 17" id="KW-0812">Transmembrane</keyword>
<keyword evidence="24" id="KW-1185">Reference proteome</keyword>
<dbReference type="PROSITE" id="PS50853">
    <property type="entry name" value="FN3"/>
    <property type="match status" value="3"/>
</dbReference>
<dbReference type="PROSITE" id="PS50056">
    <property type="entry name" value="TYR_PHOSPHATASE_2"/>
    <property type="match status" value="2"/>
</dbReference>
<feature type="compositionally biased region" description="Acidic residues" evidence="16">
    <location>
        <begin position="782"/>
        <end position="791"/>
    </location>
</feature>
<dbReference type="EC" id="3.1.3.48" evidence="3"/>
<evidence type="ECO:0000256" key="6">
    <source>
        <dbReference type="ARBA" id="ARBA00022737"/>
    </source>
</evidence>
<evidence type="ECO:0000259" key="20">
    <source>
        <dbReference type="PROSITE" id="PS50056"/>
    </source>
</evidence>
<dbReference type="InterPro" id="IPR016130">
    <property type="entry name" value="Tyr_Pase_AS"/>
</dbReference>
<accession>A0ABP0GCN8</accession>
<dbReference type="InterPro" id="IPR050348">
    <property type="entry name" value="Protein-Tyr_Phosphatase"/>
</dbReference>
<feature type="domain" description="MAM" evidence="21">
    <location>
        <begin position="28"/>
        <end position="193"/>
    </location>
</feature>
<dbReference type="SMART" id="SM00194">
    <property type="entry name" value="PTPc"/>
    <property type="match status" value="2"/>
</dbReference>
<dbReference type="PRINTS" id="PR00700">
    <property type="entry name" value="PRTYPHPHTASE"/>
</dbReference>
<feature type="compositionally biased region" description="Basic residues" evidence="16">
    <location>
        <begin position="662"/>
        <end position="679"/>
    </location>
</feature>
<evidence type="ECO:0000256" key="14">
    <source>
        <dbReference type="ARBA" id="ARBA00023319"/>
    </source>
</evidence>
<feature type="chain" id="PRO_5045947342" description="protein-tyrosine-phosphatase" evidence="18">
    <location>
        <begin position="25"/>
        <end position="1540"/>
    </location>
</feature>
<keyword evidence="6" id="KW-0677">Repeat</keyword>
<evidence type="ECO:0000256" key="11">
    <source>
        <dbReference type="ARBA" id="ARBA00023157"/>
    </source>
</evidence>
<feature type="domain" description="Fibronectin type-III" evidence="22">
    <location>
        <begin position="390"/>
        <end position="489"/>
    </location>
</feature>
<dbReference type="SMART" id="SM00060">
    <property type="entry name" value="FN3"/>
    <property type="match status" value="4"/>
</dbReference>
<evidence type="ECO:0000256" key="8">
    <source>
        <dbReference type="ARBA" id="ARBA00022912"/>
    </source>
</evidence>
<dbReference type="InterPro" id="IPR003961">
    <property type="entry name" value="FN3_dom"/>
</dbReference>
<keyword evidence="7" id="KW-0378">Hydrolase</keyword>
<feature type="domain" description="Fibronectin type-III" evidence="22">
    <location>
        <begin position="292"/>
        <end position="387"/>
    </location>
</feature>
<evidence type="ECO:0000256" key="5">
    <source>
        <dbReference type="ARBA" id="ARBA00022729"/>
    </source>
</evidence>
<evidence type="ECO:0000256" key="16">
    <source>
        <dbReference type="SAM" id="MobiDB-lite"/>
    </source>
</evidence>
<evidence type="ECO:0000256" key="13">
    <source>
        <dbReference type="ARBA" id="ARBA00023180"/>
    </source>
</evidence>
<dbReference type="PANTHER" id="PTHR19134:SF550">
    <property type="entry name" value="PROTEIN-TYROSINE-PHOSPHATASE"/>
    <property type="match status" value="1"/>
</dbReference>
<evidence type="ECO:0000256" key="7">
    <source>
        <dbReference type="ARBA" id="ARBA00022801"/>
    </source>
</evidence>
<comment type="similarity">
    <text evidence="2">Belongs to the protein-tyrosine phosphatase family. Receptor class 2B subfamily.</text>
</comment>
<dbReference type="InterPro" id="IPR029021">
    <property type="entry name" value="Prot-tyrosine_phosphatase-like"/>
</dbReference>
<evidence type="ECO:0000256" key="9">
    <source>
        <dbReference type="ARBA" id="ARBA00022989"/>
    </source>
</evidence>
<evidence type="ECO:0000256" key="3">
    <source>
        <dbReference type="ARBA" id="ARBA00013064"/>
    </source>
</evidence>
<evidence type="ECO:0000313" key="24">
    <source>
        <dbReference type="Proteomes" id="UP001642483"/>
    </source>
</evidence>
<dbReference type="Pfam" id="PF00041">
    <property type="entry name" value="fn3"/>
    <property type="match status" value="1"/>
</dbReference>
<feature type="domain" description="Tyrosine specific protein phosphatases" evidence="20">
    <location>
        <begin position="1442"/>
        <end position="1518"/>
    </location>
</feature>
<keyword evidence="14" id="KW-0393">Immunoglobulin domain</keyword>
<dbReference type="Pfam" id="PF23144">
    <property type="entry name" value="Fn3_PTPRU"/>
    <property type="match status" value="1"/>
</dbReference>
<dbReference type="CDD" id="cd00063">
    <property type="entry name" value="FN3"/>
    <property type="match status" value="3"/>
</dbReference>
<dbReference type="SUPFAM" id="SSF49899">
    <property type="entry name" value="Concanavalin A-like lectins/glucanases"/>
    <property type="match status" value="1"/>
</dbReference>
<dbReference type="PROSITE" id="PS50060">
    <property type="entry name" value="MAM_2"/>
    <property type="match status" value="1"/>
</dbReference>
<dbReference type="InterPro" id="IPR057598">
    <property type="entry name" value="Fn3_PTPRU"/>
</dbReference>
<evidence type="ECO:0000256" key="4">
    <source>
        <dbReference type="ARBA" id="ARBA00022692"/>
    </source>
</evidence>
<keyword evidence="9 17" id="KW-1133">Transmembrane helix</keyword>
<feature type="compositionally biased region" description="Acidic residues" evidence="16">
    <location>
        <begin position="808"/>
        <end position="820"/>
    </location>
</feature>
<comment type="subcellular location">
    <subcellularLocation>
        <location evidence="1">Membrane</location>
        <topology evidence="1">Single-pass type I membrane protein</topology>
    </subcellularLocation>
</comment>
<dbReference type="InterPro" id="IPR003595">
    <property type="entry name" value="Tyr_Pase_cat"/>
</dbReference>
<evidence type="ECO:0000259" key="19">
    <source>
        <dbReference type="PROSITE" id="PS50055"/>
    </source>
</evidence>
<comment type="catalytic activity">
    <reaction evidence="15">
        <text>O-phospho-L-tyrosyl-[protein] + H2O = L-tyrosyl-[protein] + phosphate</text>
        <dbReference type="Rhea" id="RHEA:10684"/>
        <dbReference type="Rhea" id="RHEA-COMP:10136"/>
        <dbReference type="Rhea" id="RHEA-COMP:20101"/>
        <dbReference type="ChEBI" id="CHEBI:15377"/>
        <dbReference type="ChEBI" id="CHEBI:43474"/>
        <dbReference type="ChEBI" id="CHEBI:46858"/>
        <dbReference type="ChEBI" id="CHEBI:61978"/>
        <dbReference type="EC" id="3.1.3.48"/>
    </reaction>
</comment>
<evidence type="ECO:0000313" key="23">
    <source>
        <dbReference type="EMBL" id="CAK8689546.1"/>
    </source>
</evidence>
<dbReference type="SUPFAM" id="SSF48726">
    <property type="entry name" value="Immunoglobulin"/>
    <property type="match status" value="1"/>
</dbReference>
<name>A0ABP0GCN8_CLALP</name>
<dbReference type="InterPro" id="IPR036179">
    <property type="entry name" value="Ig-like_dom_sf"/>
</dbReference>